<protein>
    <submittedName>
        <fullName evidence="1">Uncharacterized protein</fullName>
    </submittedName>
</protein>
<evidence type="ECO:0000313" key="2">
    <source>
        <dbReference type="Proteomes" id="UP000015102"/>
    </source>
</evidence>
<reference evidence="1" key="2">
    <citation type="submission" date="2015-06" db="UniProtKB">
        <authorList>
            <consortium name="EnsemblMetazoa"/>
        </authorList>
    </citation>
    <scope>IDENTIFICATION</scope>
</reference>
<name>T1H5E6_MEGSC</name>
<reference evidence="2" key="1">
    <citation type="submission" date="2013-02" db="EMBL/GenBank/DDBJ databases">
        <authorList>
            <person name="Hughes D."/>
        </authorList>
    </citation>
    <scope>NUCLEOTIDE SEQUENCE</scope>
    <source>
        <strain>Durham</strain>
        <strain evidence="2">NC isolate 2 -- Noor lab</strain>
    </source>
</reference>
<proteinExistence type="predicted"/>
<organism evidence="1 2">
    <name type="scientific">Megaselia scalaris</name>
    <name type="common">Humpbacked fly</name>
    <name type="synonym">Phora scalaris</name>
    <dbReference type="NCBI Taxonomy" id="36166"/>
    <lineage>
        <taxon>Eukaryota</taxon>
        <taxon>Metazoa</taxon>
        <taxon>Ecdysozoa</taxon>
        <taxon>Arthropoda</taxon>
        <taxon>Hexapoda</taxon>
        <taxon>Insecta</taxon>
        <taxon>Pterygota</taxon>
        <taxon>Neoptera</taxon>
        <taxon>Endopterygota</taxon>
        <taxon>Diptera</taxon>
        <taxon>Brachycera</taxon>
        <taxon>Muscomorpha</taxon>
        <taxon>Platypezoidea</taxon>
        <taxon>Phoridae</taxon>
        <taxon>Megaseliini</taxon>
        <taxon>Megaselia</taxon>
    </lineage>
</organism>
<dbReference type="EMBL" id="CAQQ02158165">
    <property type="status" value="NOT_ANNOTATED_CDS"/>
    <property type="molecule type" value="Genomic_DNA"/>
</dbReference>
<dbReference type="AlphaFoldDB" id="T1H5E6"/>
<dbReference type="Proteomes" id="UP000015102">
    <property type="component" value="Unassembled WGS sequence"/>
</dbReference>
<accession>T1H5E6</accession>
<keyword evidence="2" id="KW-1185">Reference proteome</keyword>
<evidence type="ECO:0000313" key="1">
    <source>
        <dbReference type="EnsemblMetazoa" id="MESCA011523-PA"/>
    </source>
</evidence>
<dbReference type="HOGENOM" id="CLU_2608776_0_0_1"/>
<dbReference type="EnsemblMetazoa" id="MESCA011523-RA">
    <property type="protein sequence ID" value="MESCA011523-PA"/>
    <property type="gene ID" value="MESCA011523"/>
</dbReference>
<sequence length="79" mass="9226">MKMILMALSRKRRSNLLVVRNNSNPAFRRLRKGSVGEADISITDKESIHTKTAKKETEEIARKGRFLYNLKILLWKKLI</sequence>